<dbReference type="AlphaFoldDB" id="A0A6G1F9M8"/>
<evidence type="ECO:0000313" key="3">
    <source>
        <dbReference type="Proteomes" id="UP000479710"/>
    </source>
</evidence>
<proteinExistence type="predicted"/>
<accession>A0A6G1F9M8</accession>
<evidence type="ECO:0000256" key="1">
    <source>
        <dbReference type="SAM" id="MobiDB-lite"/>
    </source>
</evidence>
<feature type="region of interest" description="Disordered" evidence="1">
    <location>
        <begin position="1"/>
        <end position="36"/>
    </location>
</feature>
<comment type="caution">
    <text evidence="2">The sequence shown here is derived from an EMBL/GenBank/DDBJ whole genome shotgun (WGS) entry which is preliminary data.</text>
</comment>
<evidence type="ECO:0000313" key="2">
    <source>
        <dbReference type="EMBL" id="KAF0933565.1"/>
    </source>
</evidence>
<dbReference type="EMBL" id="SPHZ02000001">
    <property type="protein sequence ID" value="KAF0933565.1"/>
    <property type="molecule type" value="Genomic_DNA"/>
</dbReference>
<reference evidence="2 3" key="1">
    <citation type="submission" date="2019-11" db="EMBL/GenBank/DDBJ databases">
        <title>Whole genome sequence of Oryza granulata.</title>
        <authorList>
            <person name="Li W."/>
        </authorList>
    </citation>
    <scope>NUCLEOTIDE SEQUENCE [LARGE SCALE GENOMIC DNA]</scope>
    <source>
        <strain evidence="3">cv. Menghai</strain>
        <tissue evidence="2">Leaf</tissue>
    </source>
</reference>
<dbReference type="Proteomes" id="UP000479710">
    <property type="component" value="Unassembled WGS sequence"/>
</dbReference>
<keyword evidence="3" id="KW-1185">Reference proteome</keyword>
<organism evidence="2 3">
    <name type="scientific">Oryza meyeriana var. granulata</name>
    <dbReference type="NCBI Taxonomy" id="110450"/>
    <lineage>
        <taxon>Eukaryota</taxon>
        <taxon>Viridiplantae</taxon>
        <taxon>Streptophyta</taxon>
        <taxon>Embryophyta</taxon>
        <taxon>Tracheophyta</taxon>
        <taxon>Spermatophyta</taxon>
        <taxon>Magnoliopsida</taxon>
        <taxon>Liliopsida</taxon>
        <taxon>Poales</taxon>
        <taxon>Poaceae</taxon>
        <taxon>BOP clade</taxon>
        <taxon>Oryzoideae</taxon>
        <taxon>Oryzeae</taxon>
        <taxon>Oryzinae</taxon>
        <taxon>Oryza</taxon>
        <taxon>Oryza meyeriana</taxon>
    </lineage>
</organism>
<protein>
    <submittedName>
        <fullName evidence="2">Uncharacterized protein</fullName>
    </submittedName>
</protein>
<sequence>MEVSSSASIAELKRLLQRPPTSTPVARDSSGKSSMQVLNESKVRLMASQQGLHQGVNHLDPS</sequence>
<gene>
    <name evidence="2" type="ORF">E2562_018812</name>
</gene>
<name>A0A6G1F9M8_9ORYZ</name>